<evidence type="ECO:0000313" key="1">
    <source>
        <dbReference type="EMBL" id="OUM84423.1"/>
    </source>
</evidence>
<reference evidence="2" key="1">
    <citation type="submission" date="2016-06" db="EMBL/GenBank/DDBJ databases">
        <authorList>
            <person name="Nascimento L."/>
            <person name="Pereira R.V."/>
            <person name="Martins L.F."/>
            <person name="Quaggio R.B."/>
            <person name="Silva A.M."/>
            <person name="Setubal J.C."/>
        </authorList>
    </citation>
    <scope>NUCLEOTIDE SEQUENCE [LARGE SCALE GENOMIC DNA]</scope>
</reference>
<organism evidence="1 2">
    <name type="scientific">Bacillus thermozeamaize</name>
    <dbReference type="NCBI Taxonomy" id="230954"/>
    <lineage>
        <taxon>Bacteria</taxon>
        <taxon>Bacillati</taxon>
        <taxon>Bacillota</taxon>
        <taxon>Bacilli</taxon>
        <taxon>Bacillales</taxon>
        <taxon>Bacillaceae</taxon>
        <taxon>Bacillus</taxon>
    </lineage>
</organism>
<gene>
    <name evidence="1" type="ORF">BAA01_00975</name>
</gene>
<dbReference type="SUPFAM" id="SSF56059">
    <property type="entry name" value="Glutathione synthetase ATP-binding domain-like"/>
    <property type="match status" value="1"/>
</dbReference>
<dbReference type="InterPro" id="IPR026838">
    <property type="entry name" value="YheC/D"/>
</dbReference>
<dbReference type="Pfam" id="PF14398">
    <property type="entry name" value="ATPgrasp_YheCD"/>
    <property type="match status" value="1"/>
</dbReference>
<evidence type="ECO:0008006" key="3">
    <source>
        <dbReference type="Google" id="ProtNLM"/>
    </source>
</evidence>
<accession>A0A1Y3PAR5</accession>
<protein>
    <recommendedName>
        <fullName evidence="3">ATP-grasp domain-containing protein</fullName>
    </recommendedName>
</protein>
<dbReference type="EMBL" id="LZRT01000130">
    <property type="protein sequence ID" value="OUM84423.1"/>
    <property type="molecule type" value="Genomic_DNA"/>
</dbReference>
<dbReference type="Proteomes" id="UP000196475">
    <property type="component" value="Unassembled WGS sequence"/>
</dbReference>
<name>A0A1Y3PAR5_9BACI</name>
<evidence type="ECO:0000313" key="2">
    <source>
        <dbReference type="Proteomes" id="UP000196475"/>
    </source>
</evidence>
<dbReference type="AlphaFoldDB" id="A0A1Y3PAR5"/>
<proteinExistence type="predicted"/>
<comment type="caution">
    <text evidence="1">The sequence shown here is derived from an EMBL/GenBank/DDBJ whole genome shotgun (WGS) entry which is preliminary data.</text>
</comment>
<sequence>MTNDSDRFDRNKFNSKFRFVELNQASHQTGIPLYYFSDNDINFKNLTVRGTYYNKLKMTWERKTFPLPDVLYDRCGSVRWHTQEIRKLFSKLGIPSINAQNYFDKWDIHLNLLEMEETRAHLPMTIRYCCQDDLKAFIMMYGKVYIKSVNGRRGKKVMRVTRIPNRGYQYSYYVNGLVVGTVRRFQDFIKTARPFFHDNDHVIIQQAIPLMQIGDRSVDFRAEVQRNGQGELEIVGICARIGHPNSPITTHSEAYRFEEFFQDHLNYSEEKTVRLRKKVEDFLLNVYDCMEKNYGPFGEIGIDFGLDEHEKIWFIECNAKSAKVSLKKAYDDKTLQRAFINPLEYARYIYNYE</sequence>